<reference evidence="1 2" key="1">
    <citation type="submission" date="2016-07" db="EMBL/GenBank/DDBJ databases">
        <title>Pervasive Adenine N6-methylation of Active Genes in Fungi.</title>
        <authorList>
            <consortium name="DOE Joint Genome Institute"/>
            <person name="Mondo S.J."/>
            <person name="Dannebaum R.O."/>
            <person name="Kuo R.C."/>
            <person name="Labutti K."/>
            <person name="Haridas S."/>
            <person name="Kuo A."/>
            <person name="Salamov A."/>
            <person name="Ahrendt S.R."/>
            <person name="Lipzen A."/>
            <person name="Sullivan W."/>
            <person name="Andreopoulos W.B."/>
            <person name="Clum A."/>
            <person name="Lindquist E."/>
            <person name="Daum C."/>
            <person name="Ramamoorthy G.K."/>
            <person name="Gryganskyi A."/>
            <person name="Culley D."/>
            <person name="Magnuson J.K."/>
            <person name="James T.Y."/>
            <person name="O'Malley M.A."/>
            <person name="Stajich J.E."/>
            <person name="Spatafora J.W."/>
            <person name="Visel A."/>
            <person name="Grigoriev I.V."/>
        </authorList>
    </citation>
    <scope>NUCLEOTIDE SEQUENCE [LARGE SCALE GENOMIC DNA]</scope>
    <source>
        <strain evidence="1 2">JEL800</strain>
    </source>
</reference>
<evidence type="ECO:0000313" key="2">
    <source>
        <dbReference type="Proteomes" id="UP000193642"/>
    </source>
</evidence>
<evidence type="ECO:0000313" key="1">
    <source>
        <dbReference type="EMBL" id="ORY52876.1"/>
    </source>
</evidence>
<protein>
    <recommendedName>
        <fullName evidence="3">Chitin-binding type-4 domain-containing protein</fullName>
    </recommendedName>
</protein>
<accession>A0A1Y2D160</accession>
<evidence type="ECO:0008006" key="3">
    <source>
        <dbReference type="Google" id="ProtNLM"/>
    </source>
</evidence>
<gene>
    <name evidence="1" type="ORF">BCR33DRAFT_761237</name>
</gene>
<sequence length="234" mass="24807">MAWPIIRSLPQDQQDGYTFDMGAYNTNLGGNLPAYDKLCNYLPPGPVFTQTLAPGAATVDYNIMNAHQGGCIVYLSLDNQKTWTTIGSDPKCGVYAEAQSKQGSIPVTLPPIPAGATKYNAIIRWTYTANNGGAPNEAFTSCADVVVAANGKNDHNNYLLLSQSESGVLPKDTNNYWDQSCQAGSFQCGADTRFISQCISLAASGSYGGGSSWYQYQCPKGTSCATSGSTAACK</sequence>
<dbReference type="AlphaFoldDB" id="A0A1Y2D160"/>
<dbReference type="EMBL" id="MCGO01000002">
    <property type="protein sequence ID" value="ORY52876.1"/>
    <property type="molecule type" value="Genomic_DNA"/>
</dbReference>
<organism evidence="1 2">
    <name type="scientific">Rhizoclosmatium globosum</name>
    <dbReference type="NCBI Taxonomy" id="329046"/>
    <lineage>
        <taxon>Eukaryota</taxon>
        <taxon>Fungi</taxon>
        <taxon>Fungi incertae sedis</taxon>
        <taxon>Chytridiomycota</taxon>
        <taxon>Chytridiomycota incertae sedis</taxon>
        <taxon>Chytridiomycetes</taxon>
        <taxon>Chytridiales</taxon>
        <taxon>Chytriomycetaceae</taxon>
        <taxon>Rhizoclosmatium</taxon>
    </lineage>
</organism>
<dbReference type="OrthoDB" id="2104334at2759"/>
<proteinExistence type="predicted"/>
<name>A0A1Y2D160_9FUNG</name>
<keyword evidence="2" id="KW-1185">Reference proteome</keyword>
<dbReference type="Proteomes" id="UP000193642">
    <property type="component" value="Unassembled WGS sequence"/>
</dbReference>
<comment type="caution">
    <text evidence="1">The sequence shown here is derived from an EMBL/GenBank/DDBJ whole genome shotgun (WGS) entry which is preliminary data.</text>
</comment>